<dbReference type="InterPro" id="IPR012337">
    <property type="entry name" value="RNaseH-like_sf"/>
</dbReference>
<dbReference type="GO" id="GO:0008408">
    <property type="term" value="F:3'-5' exonuclease activity"/>
    <property type="evidence" value="ECO:0007669"/>
    <property type="project" value="TreeGrafter"/>
</dbReference>
<dbReference type="CDD" id="cd06130">
    <property type="entry name" value="DNA_pol_III_epsilon_like"/>
    <property type="match status" value="1"/>
</dbReference>
<dbReference type="PANTHER" id="PTHR30231">
    <property type="entry name" value="DNA POLYMERASE III SUBUNIT EPSILON"/>
    <property type="match status" value="1"/>
</dbReference>
<proteinExistence type="predicted"/>
<dbReference type="GO" id="GO:0005829">
    <property type="term" value="C:cytosol"/>
    <property type="evidence" value="ECO:0007669"/>
    <property type="project" value="TreeGrafter"/>
</dbReference>
<evidence type="ECO:0000259" key="1">
    <source>
        <dbReference type="SMART" id="SM00479"/>
    </source>
</evidence>
<name>A0AAW5VED9_9LEPT</name>
<dbReference type="GO" id="GO:0006259">
    <property type="term" value="P:DNA metabolic process"/>
    <property type="evidence" value="ECO:0007669"/>
    <property type="project" value="UniProtKB-ARBA"/>
</dbReference>
<dbReference type="EMBL" id="JAMQQD010000011">
    <property type="protein sequence ID" value="MCW7517149.1"/>
    <property type="molecule type" value="Genomic_DNA"/>
</dbReference>
<dbReference type="PANTHER" id="PTHR30231:SF42">
    <property type="entry name" value="EXONUCLEASE"/>
    <property type="match status" value="1"/>
</dbReference>
<dbReference type="InterPro" id="IPR036397">
    <property type="entry name" value="RNaseH_sf"/>
</dbReference>
<evidence type="ECO:0000313" key="3">
    <source>
        <dbReference type="Proteomes" id="UP001209694"/>
    </source>
</evidence>
<dbReference type="InterPro" id="IPR013520">
    <property type="entry name" value="Ribonucl_H"/>
</dbReference>
<dbReference type="GO" id="GO:0003676">
    <property type="term" value="F:nucleic acid binding"/>
    <property type="evidence" value="ECO:0007669"/>
    <property type="project" value="InterPro"/>
</dbReference>
<gene>
    <name evidence="2" type="ORF">ND810_18425</name>
</gene>
<keyword evidence="2" id="KW-0269">Exonuclease</keyword>
<keyword evidence="2" id="KW-0378">Hydrolase</keyword>
<evidence type="ECO:0000313" key="2">
    <source>
        <dbReference type="EMBL" id="MCW7517149.1"/>
    </source>
</evidence>
<feature type="domain" description="Exonuclease" evidence="1">
    <location>
        <begin position="7"/>
        <end position="164"/>
    </location>
</feature>
<dbReference type="Pfam" id="PF00929">
    <property type="entry name" value="RNase_T"/>
    <property type="match status" value="1"/>
</dbReference>
<organism evidence="2 3">
    <name type="scientific">Leptospira levettii</name>
    <dbReference type="NCBI Taxonomy" id="2023178"/>
    <lineage>
        <taxon>Bacteria</taxon>
        <taxon>Pseudomonadati</taxon>
        <taxon>Spirochaetota</taxon>
        <taxon>Spirochaetia</taxon>
        <taxon>Leptospirales</taxon>
        <taxon>Leptospiraceae</taxon>
        <taxon>Leptospira</taxon>
    </lineage>
</organism>
<dbReference type="Proteomes" id="UP001209694">
    <property type="component" value="Unassembled WGS sequence"/>
</dbReference>
<dbReference type="SUPFAM" id="SSF53098">
    <property type="entry name" value="Ribonuclease H-like"/>
    <property type="match status" value="1"/>
</dbReference>
<dbReference type="Gene3D" id="3.30.420.10">
    <property type="entry name" value="Ribonuclease H-like superfamily/Ribonuclease H"/>
    <property type="match status" value="1"/>
</dbReference>
<dbReference type="SMART" id="SM00479">
    <property type="entry name" value="EXOIII"/>
    <property type="match status" value="1"/>
</dbReference>
<sequence>MNDQINKFTAIDFETAQGYRHTICQVGLVVVENGMITKEIDLLVKPPGNYYWNHFTDIHGIDASRTENSPTFDIVWDEIRPFIAEQIVVAHNGFSFDFDVLKRTLEHYEISVPGYQKYCTNQIYREKLNSLCEKFKIPLNHHDALSDAKACAELFLKYLGGKLK</sequence>
<dbReference type="RefSeq" id="WP_265394639.1">
    <property type="nucleotide sequence ID" value="NZ_JAMQQD010000011.1"/>
</dbReference>
<dbReference type="AlphaFoldDB" id="A0AAW5VED9"/>
<accession>A0AAW5VED9</accession>
<keyword evidence="2" id="KW-0540">Nuclease</keyword>
<protein>
    <submittedName>
        <fullName evidence="2">3'-5' exonuclease</fullName>
    </submittedName>
</protein>
<comment type="caution">
    <text evidence="2">The sequence shown here is derived from an EMBL/GenBank/DDBJ whole genome shotgun (WGS) entry which is preliminary data.</text>
</comment>
<reference evidence="2" key="1">
    <citation type="submission" date="2022-06" db="EMBL/GenBank/DDBJ databases">
        <title>Leptospira isolates from biofilms formed at urban environments.</title>
        <authorList>
            <person name="Ribeiro P.S."/>
            <person name="Sousa T."/>
            <person name="Carvalho N."/>
            <person name="Aburjaile F."/>
            <person name="Neves F."/>
            <person name="Oliveira D."/>
            <person name="Blanco L."/>
            <person name="Lima J."/>
            <person name="Costa F."/>
            <person name="Brenig B."/>
            <person name="Soares S."/>
            <person name="Ramos R."/>
            <person name="Goes-Neto A."/>
            <person name="Matiuzzi M."/>
            <person name="Azevedo V."/>
            <person name="Ristow P."/>
        </authorList>
    </citation>
    <scope>NUCLEOTIDE SEQUENCE</scope>
    <source>
        <strain evidence="2">VSF7</strain>
    </source>
</reference>